<evidence type="ECO:0000256" key="1">
    <source>
        <dbReference type="ARBA" id="ARBA00008668"/>
    </source>
</evidence>
<organism evidence="5 6">
    <name type="scientific">Daucus carota subsp. sativus</name>
    <name type="common">Carrot</name>
    <dbReference type="NCBI Taxonomy" id="79200"/>
    <lineage>
        <taxon>Eukaryota</taxon>
        <taxon>Viridiplantae</taxon>
        <taxon>Streptophyta</taxon>
        <taxon>Embryophyta</taxon>
        <taxon>Tracheophyta</taxon>
        <taxon>Spermatophyta</taxon>
        <taxon>Magnoliopsida</taxon>
        <taxon>eudicotyledons</taxon>
        <taxon>Gunneridae</taxon>
        <taxon>Pentapetalae</taxon>
        <taxon>asterids</taxon>
        <taxon>campanulids</taxon>
        <taxon>Apiales</taxon>
        <taxon>Apiaceae</taxon>
        <taxon>Apioideae</taxon>
        <taxon>Scandiceae</taxon>
        <taxon>Daucinae</taxon>
        <taxon>Daucus</taxon>
        <taxon>Daucus sect. Daucus</taxon>
    </lineage>
</organism>
<sequence>MASTFKAFFSTFLVLIISLFSTANAASHPGLNLFRNCKFDKIFQFGDSLSDTGNLLHERPFDMSGKLPYGRSYHNRPTGRYSNGLIVIDYIASAAGLPLLNPYEGRRAHFRHGINFAVAGSTALPVRTLASKNIHGAPTNSSLDVQLRRMSDYLSSYCKTGSDCRDKLKNSLFMMGEVGGNDYNYALFGGKSIEEVKNLVPEVVQVIMEATRQIIKLGARKIVIPGNLPIGCVPSYLTMFQGNSTFDENHCLREYNEFSIYHNRQLRGAIEKLKKENPAVTIVYGNLYHALQRVFSRATYLGFDGNSLQKACCGSGGDYNFSFTRFCGFPGAAVCSNPNKRISWDGVHLTQQANRYLATWLISNMAQMLKCPAS</sequence>
<keyword evidence="4" id="KW-0325">Glycoprotein</keyword>
<dbReference type="InterPro" id="IPR035669">
    <property type="entry name" value="SGNH_plant_lipase-like"/>
</dbReference>
<keyword evidence="6" id="KW-1185">Reference proteome</keyword>
<reference evidence="5" key="1">
    <citation type="journal article" date="2016" name="Nat. Genet.">
        <title>A high-quality carrot genome assembly provides new insights into carotenoid accumulation and asterid genome evolution.</title>
        <authorList>
            <person name="Iorizzo M."/>
            <person name="Ellison S."/>
            <person name="Senalik D."/>
            <person name="Zeng P."/>
            <person name="Satapoomin P."/>
            <person name="Huang J."/>
            <person name="Bowman M."/>
            <person name="Iovene M."/>
            <person name="Sanseverino W."/>
            <person name="Cavagnaro P."/>
            <person name="Yildiz M."/>
            <person name="Macko-Podgorni A."/>
            <person name="Moranska E."/>
            <person name="Grzebelus E."/>
            <person name="Grzebelus D."/>
            <person name="Ashrafi H."/>
            <person name="Zheng Z."/>
            <person name="Cheng S."/>
            <person name="Spooner D."/>
            <person name="Van Deynze A."/>
            <person name="Simon P."/>
        </authorList>
    </citation>
    <scope>NUCLEOTIDE SEQUENCE</scope>
    <source>
        <tissue evidence="5">Leaf</tissue>
    </source>
</reference>
<dbReference type="CDD" id="cd01837">
    <property type="entry name" value="SGNH_plant_lipase_like"/>
    <property type="match status" value="1"/>
</dbReference>
<dbReference type="SUPFAM" id="SSF52266">
    <property type="entry name" value="SGNH hydrolase"/>
    <property type="match status" value="1"/>
</dbReference>
<gene>
    <name evidence="5" type="ORF">DCAR_0935464</name>
</gene>
<name>A0A175YHU3_DAUCS</name>
<evidence type="ECO:0000256" key="4">
    <source>
        <dbReference type="ARBA" id="ARBA00023180"/>
    </source>
</evidence>
<dbReference type="InterPro" id="IPR036514">
    <property type="entry name" value="SGNH_hydro_sf"/>
</dbReference>
<dbReference type="GO" id="GO:0016788">
    <property type="term" value="F:hydrolase activity, acting on ester bonds"/>
    <property type="evidence" value="ECO:0007669"/>
    <property type="project" value="InterPro"/>
</dbReference>
<evidence type="ECO:0000256" key="3">
    <source>
        <dbReference type="ARBA" id="ARBA00022801"/>
    </source>
</evidence>
<dbReference type="PANTHER" id="PTHR22835">
    <property type="entry name" value="ZINC FINGER FYVE DOMAIN CONTAINING PROTEIN"/>
    <property type="match status" value="1"/>
</dbReference>
<dbReference type="InterPro" id="IPR001087">
    <property type="entry name" value="GDSL"/>
</dbReference>
<keyword evidence="2" id="KW-0732">Signal</keyword>
<dbReference type="AlphaFoldDB" id="A0A175YHU3"/>
<dbReference type="KEGG" id="dcr:108201591"/>
<proteinExistence type="inferred from homology"/>
<dbReference type="Gramene" id="KZM82957">
    <property type="protein sequence ID" value="KZM82957"/>
    <property type="gene ID" value="DCAR_030526"/>
</dbReference>
<comment type="similarity">
    <text evidence="1">Belongs to the 'GDSL' lipolytic enzyme family.</text>
</comment>
<evidence type="ECO:0000313" key="5">
    <source>
        <dbReference type="EMBL" id="WOH15917.1"/>
    </source>
</evidence>
<reference evidence="5" key="2">
    <citation type="submission" date="2022-03" db="EMBL/GenBank/DDBJ databases">
        <title>Draft title - Genomic analysis of global carrot germplasm unveils the trajectory of domestication and the origin of high carotenoid orange carrot.</title>
        <authorList>
            <person name="Iorizzo M."/>
            <person name="Ellison S."/>
            <person name="Senalik D."/>
            <person name="Macko-Podgorni A."/>
            <person name="Grzebelus D."/>
            <person name="Bostan H."/>
            <person name="Rolling W."/>
            <person name="Curaba J."/>
            <person name="Simon P."/>
        </authorList>
    </citation>
    <scope>NUCLEOTIDE SEQUENCE</scope>
    <source>
        <tissue evidence="5">Leaf</tissue>
    </source>
</reference>
<keyword evidence="3" id="KW-0378">Hydrolase</keyword>
<dbReference type="OMA" id="LYNFGRM"/>
<evidence type="ECO:0000313" key="6">
    <source>
        <dbReference type="Proteomes" id="UP000077755"/>
    </source>
</evidence>
<dbReference type="PANTHER" id="PTHR22835:SF517">
    <property type="entry name" value="GDSL-LIKE LIPASE_ACYLHYDROLASE FAMILY PROTEIN, EXPRESSED"/>
    <property type="match status" value="1"/>
</dbReference>
<accession>A0A175YHU3</accession>
<protein>
    <submittedName>
        <fullName evidence="5">Uncharacterized protein</fullName>
    </submittedName>
</protein>
<dbReference type="EMBL" id="CP093351">
    <property type="protein sequence ID" value="WOH15917.1"/>
    <property type="molecule type" value="Genomic_DNA"/>
</dbReference>
<evidence type="ECO:0000256" key="2">
    <source>
        <dbReference type="ARBA" id="ARBA00022729"/>
    </source>
</evidence>
<dbReference type="Proteomes" id="UP000077755">
    <property type="component" value="Chromosome 9"/>
</dbReference>
<dbReference type="Pfam" id="PF00657">
    <property type="entry name" value="Lipase_GDSL"/>
    <property type="match status" value="1"/>
</dbReference>
<dbReference type="Gene3D" id="3.40.50.1110">
    <property type="entry name" value="SGNH hydrolase"/>
    <property type="match status" value="1"/>
</dbReference>